<keyword evidence="3" id="KW-0732">Signal</keyword>
<name>A0AAD3XM70_NEPGR</name>
<evidence type="ECO:0000256" key="1">
    <source>
        <dbReference type="SAM" id="MobiDB-lite"/>
    </source>
</evidence>
<reference evidence="4" key="1">
    <citation type="submission" date="2023-05" db="EMBL/GenBank/DDBJ databases">
        <title>Nepenthes gracilis genome sequencing.</title>
        <authorList>
            <person name="Fukushima K."/>
        </authorList>
    </citation>
    <scope>NUCLEOTIDE SEQUENCE</scope>
    <source>
        <strain evidence="4">SING2019-196</strain>
    </source>
</reference>
<evidence type="ECO:0000256" key="3">
    <source>
        <dbReference type="SAM" id="SignalP"/>
    </source>
</evidence>
<accession>A0AAD3XM70</accession>
<keyword evidence="2" id="KW-0472">Membrane</keyword>
<feature type="signal peptide" evidence="3">
    <location>
        <begin position="1"/>
        <end position="24"/>
    </location>
</feature>
<gene>
    <name evidence="4" type="ORF">Nepgr_011739</name>
</gene>
<feature type="transmembrane region" description="Helical" evidence="2">
    <location>
        <begin position="230"/>
        <end position="253"/>
    </location>
</feature>
<evidence type="ECO:0000256" key="2">
    <source>
        <dbReference type="SAM" id="Phobius"/>
    </source>
</evidence>
<dbReference type="AlphaFoldDB" id="A0AAD3XM70"/>
<proteinExistence type="predicted"/>
<protein>
    <submittedName>
        <fullName evidence="4">Uncharacterized protein</fullName>
    </submittedName>
</protein>
<keyword evidence="2" id="KW-0812">Transmembrane</keyword>
<feature type="region of interest" description="Disordered" evidence="1">
    <location>
        <begin position="42"/>
        <end position="66"/>
    </location>
</feature>
<dbReference type="EMBL" id="BSYO01000009">
    <property type="protein sequence ID" value="GMH09898.1"/>
    <property type="molecule type" value="Genomic_DNA"/>
</dbReference>
<comment type="caution">
    <text evidence="4">The sequence shown here is derived from an EMBL/GenBank/DDBJ whole genome shotgun (WGS) entry which is preliminary data.</text>
</comment>
<keyword evidence="5" id="KW-1185">Reference proteome</keyword>
<organism evidence="4 5">
    <name type="scientific">Nepenthes gracilis</name>
    <name type="common">Slender pitcher plant</name>
    <dbReference type="NCBI Taxonomy" id="150966"/>
    <lineage>
        <taxon>Eukaryota</taxon>
        <taxon>Viridiplantae</taxon>
        <taxon>Streptophyta</taxon>
        <taxon>Embryophyta</taxon>
        <taxon>Tracheophyta</taxon>
        <taxon>Spermatophyta</taxon>
        <taxon>Magnoliopsida</taxon>
        <taxon>eudicotyledons</taxon>
        <taxon>Gunneridae</taxon>
        <taxon>Pentapetalae</taxon>
        <taxon>Caryophyllales</taxon>
        <taxon>Nepenthaceae</taxon>
        <taxon>Nepenthes</taxon>
    </lineage>
</organism>
<keyword evidence="2" id="KW-1133">Transmembrane helix</keyword>
<evidence type="ECO:0000313" key="4">
    <source>
        <dbReference type="EMBL" id="GMH09898.1"/>
    </source>
</evidence>
<dbReference type="Proteomes" id="UP001279734">
    <property type="component" value="Unassembled WGS sequence"/>
</dbReference>
<sequence>MAFTASLNMMSRVLSLSTATATAATVLHPSKTLHSKVPLSSFTRSSDLPVKSRPLRLSSTAAETASTSASISVRSQTTTANGITASKKSVLTPFPTPLPLPAPKRPTRIQRELKRAEIQRRRCNTMYLRQRRLRDEGLEVGSEDQRPGVRSPRYSTLVHDGVVKVLNTRTPSKPYASLSATFAFRLRICSKLRFRFDTISMSTGGGFRFRLSSPTEAGLGCWLGFRFDTISVFVLCLIALLLDCFVSIAIDYVTFLVVLFNWSVGCVHTCSGVIKGMDTGGGIEMEIEMYTGGFVHWWKLR</sequence>
<feature type="chain" id="PRO_5042049449" evidence="3">
    <location>
        <begin position="25"/>
        <end position="301"/>
    </location>
</feature>
<evidence type="ECO:0000313" key="5">
    <source>
        <dbReference type="Proteomes" id="UP001279734"/>
    </source>
</evidence>